<gene>
    <name evidence="2" type="ORF">ABID08_006768</name>
</gene>
<dbReference type="Proteomes" id="UP001549077">
    <property type="component" value="Unassembled WGS sequence"/>
</dbReference>
<comment type="caution">
    <text evidence="2">The sequence shown here is derived from an EMBL/GenBank/DDBJ whole genome shotgun (WGS) entry which is preliminary data.</text>
</comment>
<sequence length="144" mass="15848">MLGKTLFQPERHARKAIAGLKDVAAEVSLKAIVAFRPLLRRNDLCIYCRYAEHTMGSGARRNSAWPEESGMLSSSRPWRNNFGCKRMAIYDDAGHDDVLNDRMVGDVIGFMEAAKENRPLNLVRDGPQSGGDGQRSPTGSASNP</sequence>
<protein>
    <submittedName>
        <fullName evidence="2">Uncharacterized protein</fullName>
    </submittedName>
</protein>
<feature type="compositionally biased region" description="Polar residues" evidence="1">
    <location>
        <begin position="135"/>
        <end position="144"/>
    </location>
</feature>
<keyword evidence="3" id="KW-1185">Reference proteome</keyword>
<accession>A0ABV2MSD8</accession>
<proteinExistence type="predicted"/>
<feature type="region of interest" description="Disordered" evidence="1">
    <location>
        <begin position="119"/>
        <end position="144"/>
    </location>
</feature>
<evidence type="ECO:0000313" key="2">
    <source>
        <dbReference type="EMBL" id="MET3759382.1"/>
    </source>
</evidence>
<evidence type="ECO:0000313" key="3">
    <source>
        <dbReference type="Proteomes" id="UP001549077"/>
    </source>
</evidence>
<organism evidence="2 3">
    <name type="scientific">Rhizobium binae</name>
    <dbReference type="NCBI Taxonomy" id="1138190"/>
    <lineage>
        <taxon>Bacteria</taxon>
        <taxon>Pseudomonadati</taxon>
        <taxon>Pseudomonadota</taxon>
        <taxon>Alphaproteobacteria</taxon>
        <taxon>Hyphomicrobiales</taxon>
        <taxon>Rhizobiaceae</taxon>
        <taxon>Rhizobium/Agrobacterium group</taxon>
        <taxon>Rhizobium</taxon>
    </lineage>
</organism>
<evidence type="ECO:0000256" key="1">
    <source>
        <dbReference type="SAM" id="MobiDB-lite"/>
    </source>
</evidence>
<dbReference type="EMBL" id="JBEPMY010000057">
    <property type="protein sequence ID" value="MET3759382.1"/>
    <property type="molecule type" value="Genomic_DNA"/>
</dbReference>
<reference evidence="2 3" key="1">
    <citation type="submission" date="2024-06" db="EMBL/GenBank/DDBJ databases">
        <title>Genomic Encyclopedia of Type Strains, Phase IV (KMG-IV): sequencing the most valuable type-strain genomes for metagenomic binning, comparative biology and taxonomic classification.</title>
        <authorList>
            <person name="Goeker M."/>
        </authorList>
    </citation>
    <scope>NUCLEOTIDE SEQUENCE [LARGE SCALE GENOMIC DNA]</scope>
    <source>
        <strain evidence="2 3">DSM 29288</strain>
    </source>
</reference>
<name>A0ABV2MSD8_9HYPH</name>